<reference evidence="1 2" key="1">
    <citation type="submission" date="2019-07" db="EMBL/GenBank/DDBJ databases">
        <title>Complete Genome Sequence of Leptotrichia trevisanii Strain JMUB3935.</title>
        <authorList>
            <person name="Watanabe S."/>
            <person name="Cui L."/>
        </authorList>
    </citation>
    <scope>NUCLEOTIDE SEQUENCE [LARGE SCALE GENOMIC DNA]</scope>
    <source>
        <strain evidence="1 2">JMUB3935</strain>
    </source>
</reference>
<accession>A0A510KLS7</accession>
<name>A0A510KLS7_9FUSO</name>
<dbReference type="EMBL" id="AP019840">
    <property type="protein sequence ID" value="BBM52652.1"/>
    <property type="molecule type" value="Genomic_DNA"/>
</dbReference>
<proteinExistence type="predicted"/>
<dbReference type="Proteomes" id="UP000321378">
    <property type="component" value="Chromosome"/>
</dbReference>
<evidence type="ECO:0000313" key="2">
    <source>
        <dbReference type="Proteomes" id="UP000321378"/>
    </source>
</evidence>
<protein>
    <submittedName>
        <fullName evidence="1">Uncharacterized protein</fullName>
    </submittedName>
</protein>
<gene>
    <name evidence="1" type="ORF">JMUB3935_1631</name>
</gene>
<sequence>MGDIRFKKLPLLLNDMEKKKWIIDSFPFEYNGVNTIVILRRYTESKKKPNKYAKAEIEFIDENNIEHMICGYIDLYEVYFDNAIKFYNFFRIEGDNNSPRELFLNFSEYFSEFIPKEKIIIKENNTEKEILAKRIDKNDNGIYCFDVRRNGPKKDGSLKKRKPKNSNKAELLRPFLYQKYKGDINLSFYFSPNPEDELSDEEILRKIASR</sequence>
<evidence type="ECO:0000313" key="1">
    <source>
        <dbReference type="EMBL" id="BBM52652.1"/>
    </source>
</evidence>
<dbReference type="Pfam" id="PF19503">
    <property type="entry name" value="DUF6037"/>
    <property type="match status" value="1"/>
</dbReference>
<dbReference type="RefSeq" id="WP_146996974.1">
    <property type="nucleotide sequence ID" value="NZ_AP019840.1"/>
</dbReference>
<dbReference type="AlphaFoldDB" id="A0A510KLS7"/>
<organism evidence="1 2">
    <name type="scientific">Leptotrichia trevisanii</name>
    <dbReference type="NCBI Taxonomy" id="109328"/>
    <lineage>
        <taxon>Bacteria</taxon>
        <taxon>Fusobacteriati</taxon>
        <taxon>Fusobacteriota</taxon>
        <taxon>Fusobacteriia</taxon>
        <taxon>Fusobacteriales</taxon>
        <taxon>Leptotrichiaceae</taxon>
        <taxon>Leptotrichia</taxon>
    </lineage>
</organism>
<dbReference type="InterPro" id="IPR046100">
    <property type="entry name" value="DUF6037"/>
</dbReference>